<protein>
    <submittedName>
        <fullName evidence="2">Uncharacterized protein</fullName>
    </submittedName>
</protein>
<sequence>MKYMNALFVSFCLAAAASAIETPRETQLHRMSQVENSNRAVTQFLKGLSIPFKSDTIYVFIVPPMTAARIEGGINPFTKLLRQAGVKSDIVTLAVSEKRRAAQSYLRRRTFSSDYNIAADTGLLKSFVFSAGMLQVPFVAKFAVKTGEMLSSYSLMGSVDAATVAWFISDTSKPKAERPASIRPRLTRIKTSSYRPAVARRLKLLDTDEYPLSTTSHVSVNPSGTRFAFWDRLTYYVYVFDLTNGKMLIALHPDSSEEMKFISLPPSAYRSLKQMNLVNPMYLTQFFTDDTTLLITASLPAISMEVTNNDTNVGISNSPVIIRKSISNNSVLGFVSFEHYPDNTPGSYTHGSASFVPQGGMMFLPYIRGWPQGTQLLDENTPADANPFTDQFYERNTYQFAAYSLAGEFKGFWGRLAPRFETLRLGYLSRGGLVRYHRGRYYLSDQYSGKIYAYDENASLRDSIRIFDEPPVTVPAIDRTKDPERYILETFKQNFKARIADFLVTDDYGYALVLWDESQPIVYKVGVNDHSTRRYALPSRFQNREAKHCLLRQTPTGVVTASLLESPDETYYCEFKLP</sequence>
<feature type="chain" id="PRO_5036944890" evidence="1">
    <location>
        <begin position="20"/>
        <end position="578"/>
    </location>
</feature>
<evidence type="ECO:0000313" key="3">
    <source>
        <dbReference type="Proteomes" id="UP000779900"/>
    </source>
</evidence>
<name>A0A937XJU2_UNCW3</name>
<reference evidence="2" key="1">
    <citation type="submission" date="2019-03" db="EMBL/GenBank/DDBJ databases">
        <title>Lake Tanganyika Metagenome-Assembled Genomes (MAGs).</title>
        <authorList>
            <person name="Tran P."/>
        </authorList>
    </citation>
    <scope>NUCLEOTIDE SEQUENCE</scope>
    <source>
        <strain evidence="2">K_DeepCast_150m_m2_040</strain>
    </source>
</reference>
<comment type="caution">
    <text evidence="2">The sequence shown here is derived from an EMBL/GenBank/DDBJ whole genome shotgun (WGS) entry which is preliminary data.</text>
</comment>
<feature type="signal peptide" evidence="1">
    <location>
        <begin position="1"/>
        <end position="19"/>
    </location>
</feature>
<dbReference type="Proteomes" id="UP000779900">
    <property type="component" value="Unassembled WGS sequence"/>
</dbReference>
<evidence type="ECO:0000256" key="1">
    <source>
        <dbReference type="SAM" id="SignalP"/>
    </source>
</evidence>
<dbReference type="EMBL" id="VGIR01000085">
    <property type="protein sequence ID" value="MBM3332425.1"/>
    <property type="molecule type" value="Genomic_DNA"/>
</dbReference>
<dbReference type="AlphaFoldDB" id="A0A937XJU2"/>
<organism evidence="2 3">
    <name type="scientific">candidate division WOR-3 bacterium</name>
    <dbReference type="NCBI Taxonomy" id="2052148"/>
    <lineage>
        <taxon>Bacteria</taxon>
        <taxon>Bacteria division WOR-3</taxon>
    </lineage>
</organism>
<gene>
    <name evidence="2" type="ORF">FJY68_11360</name>
</gene>
<accession>A0A937XJU2</accession>
<evidence type="ECO:0000313" key="2">
    <source>
        <dbReference type="EMBL" id="MBM3332425.1"/>
    </source>
</evidence>
<proteinExistence type="predicted"/>
<keyword evidence="1" id="KW-0732">Signal</keyword>